<dbReference type="OrthoDB" id="1188001at2"/>
<dbReference type="Pfam" id="PF13350">
    <property type="entry name" value="Y_phosphatase3"/>
    <property type="match status" value="1"/>
</dbReference>
<reference evidence="2 3" key="1">
    <citation type="submission" date="2018-09" db="EMBL/GenBank/DDBJ databases">
        <title>YIM 75507 draft genome.</title>
        <authorList>
            <person name="Tang S."/>
            <person name="Feng Y."/>
        </authorList>
    </citation>
    <scope>NUCLEOTIDE SEQUENCE [LARGE SCALE GENOMIC DNA]</scope>
    <source>
        <strain evidence="2 3">YIM 75507</strain>
    </source>
</reference>
<evidence type="ECO:0000313" key="2">
    <source>
        <dbReference type="EMBL" id="RJL34463.1"/>
    </source>
</evidence>
<dbReference type="PROSITE" id="PS00383">
    <property type="entry name" value="TYR_PHOSPHATASE_1"/>
    <property type="match status" value="1"/>
</dbReference>
<dbReference type="EMBL" id="QZEY01000002">
    <property type="protein sequence ID" value="RJL34463.1"/>
    <property type="molecule type" value="Genomic_DNA"/>
</dbReference>
<dbReference type="Gene3D" id="3.90.190.10">
    <property type="entry name" value="Protein tyrosine phosphatase superfamily"/>
    <property type="match status" value="1"/>
</dbReference>
<dbReference type="InterPro" id="IPR016130">
    <property type="entry name" value="Tyr_Pase_AS"/>
</dbReference>
<evidence type="ECO:0000313" key="3">
    <source>
        <dbReference type="Proteomes" id="UP000265768"/>
    </source>
</evidence>
<dbReference type="InterPro" id="IPR029021">
    <property type="entry name" value="Prot-tyrosine_phosphatase-like"/>
</dbReference>
<gene>
    <name evidence="2" type="ORF">D5H75_08555</name>
</gene>
<evidence type="ECO:0000256" key="1">
    <source>
        <dbReference type="ARBA" id="ARBA00009580"/>
    </source>
</evidence>
<dbReference type="PANTHER" id="PTHR31126:SF1">
    <property type="entry name" value="TYROSINE SPECIFIC PROTEIN PHOSPHATASES DOMAIN-CONTAINING PROTEIN"/>
    <property type="match status" value="1"/>
</dbReference>
<comment type="caution">
    <text evidence="2">The sequence shown here is derived from an EMBL/GenBank/DDBJ whole genome shotgun (WGS) entry which is preliminary data.</text>
</comment>
<dbReference type="AlphaFoldDB" id="A0A3A4AZA8"/>
<proteinExistence type="inferred from homology"/>
<dbReference type="PANTHER" id="PTHR31126">
    <property type="entry name" value="TYROSINE-PROTEIN PHOSPHATASE"/>
    <property type="match status" value="1"/>
</dbReference>
<comment type="similarity">
    <text evidence="1">Belongs to the protein-tyrosine phosphatase family.</text>
</comment>
<protein>
    <submittedName>
        <fullName evidence="2">Tyrosine-protein phosphatase</fullName>
    </submittedName>
</protein>
<organism evidence="2 3">
    <name type="scientific">Bailinhaonella thermotolerans</name>
    <dbReference type="NCBI Taxonomy" id="1070861"/>
    <lineage>
        <taxon>Bacteria</taxon>
        <taxon>Bacillati</taxon>
        <taxon>Actinomycetota</taxon>
        <taxon>Actinomycetes</taxon>
        <taxon>Streptosporangiales</taxon>
        <taxon>Streptosporangiaceae</taxon>
        <taxon>Bailinhaonella</taxon>
    </lineage>
</organism>
<dbReference type="SUPFAM" id="SSF52799">
    <property type="entry name" value="(Phosphotyrosine protein) phosphatases II"/>
    <property type="match status" value="1"/>
</dbReference>
<dbReference type="GO" id="GO:0004721">
    <property type="term" value="F:phosphoprotein phosphatase activity"/>
    <property type="evidence" value="ECO:0007669"/>
    <property type="project" value="InterPro"/>
</dbReference>
<dbReference type="InterPro" id="IPR026893">
    <property type="entry name" value="Tyr/Ser_Pase_IphP-type"/>
</dbReference>
<name>A0A3A4AZA8_9ACTN</name>
<keyword evidence="3" id="KW-1185">Reference proteome</keyword>
<dbReference type="RefSeq" id="WP_119925767.1">
    <property type="nucleotide sequence ID" value="NZ_QZEY01000002.1"/>
</dbReference>
<accession>A0A3A4AZA8</accession>
<dbReference type="Proteomes" id="UP000265768">
    <property type="component" value="Unassembled WGS sequence"/>
</dbReference>
<sequence>MDGTRTNGGTAEERHLDWEGCFNVRDLGGIPAAGGRRIRRGALVRSDNPDLLTPAGWDALLAHGVRTIVDLRNDDERARDASPRPPGVTTVHVPLDDVEDTELWKRFWDEELDGTPLYYRPFLDHKAERCVWAVSAVAGARPGGVLVHCGIGRDRTGLVTMLLLALCGVAPADIAADYELSATRLPPLFAALGRPDDAPLIRDILTRKRTSTAEALLSTLAEVDVPARLRDAGLPDADVAALRARLLTP</sequence>